<name>A0A1J4K6S0_9EUKA</name>
<dbReference type="RefSeq" id="XP_068360191.1">
    <property type="nucleotide sequence ID" value="XM_068503909.1"/>
</dbReference>
<comment type="caution">
    <text evidence="1">The sequence shown here is derived from an EMBL/GenBank/DDBJ whole genome shotgun (WGS) entry which is preliminary data.</text>
</comment>
<evidence type="ECO:0000313" key="1">
    <source>
        <dbReference type="EMBL" id="OHT07055.1"/>
    </source>
</evidence>
<dbReference type="EMBL" id="MLAK01000706">
    <property type="protein sequence ID" value="OHT07055.1"/>
    <property type="molecule type" value="Genomic_DNA"/>
</dbReference>
<gene>
    <name evidence="1" type="ORF">TRFO_24703</name>
</gene>
<dbReference type="GeneID" id="94838613"/>
<keyword evidence="2" id="KW-1185">Reference proteome</keyword>
<dbReference type="Proteomes" id="UP000179807">
    <property type="component" value="Unassembled WGS sequence"/>
</dbReference>
<evidence type="ECO:0000313" key="2">
    <source>
        <dbReference type="Proteomes" id="UP000179807"/>
    </source>
</evidence>
<organism evidence="1 2">
    <name type="scientific">Tritrichomonas foetus</name>
    <dbReference type="NCBI Taxonomy" id="1144522"/>
    <lineage>
        <taxon>Eukaryota</taxon>
        <taxon>Metamonada</taxon>
        <taxon>Parabasalia</taxon>
        <taxon>Tritrichomonadida</taxon>
        <taxon>Tritrichomonadidae</taxon>
        <taxon>Tritrichomonas</taxon>
    </lineage>
</organism>
<proteinExistence type="predicted"/>
<dbReference type="VEuPathDB" id="TrichDB:TRFO_24703"/>
<protein>
    <submittedName>
        <fullName evidence="1">Uncharacterized protein</fullName>
    </submittedName>
</protein>
<sequence>MILCLKTKSNFRLDSLHSYISRFSKDQCKSYIYNLVKFDVPSNIVDPILYKNHKKTRKFINNWIAKVINGNKTALSINPYDFEMSSDQYVLVKPEIHDVIYTFLTQFRGRKPGIWYSALDLPQIRFNEFQNEIEILNKNLEVSQMWQISKQFLIVPKNKIDEARKVIEQYMVNDSNESTVHSCIYMCSNPNNPKTKKYHVPVFKTSTKDGEYKPLCIECLIESLINSTSKIYNPEKRKFNKKVIFENKEILGIIPICSSNNSIEKDGEIIWPKVPFGVFLFTLLHNSSSDSKKLSALVDS</sequence>
<dbReference type="AlphaFoldDB" id="A0A1J4K6S0"/>
<accession>A0A1J4K6S0</accession>
<reference evidence="1" key="1">
    <citation type="submission" date="2016-10" db="EMBL/GenBank/DDBJ databases">
        <authorList>
            <person name="Benchimol M."/>
            <person name="Almeida L.G."/>
            <person name="Vasconcelos A.T."/>
            <person name="Perreira-Neves A."/>
            <person name="Rosa I.A."/>
            <person name="Tasca T."/>
            <person name="Bogo M.R."/>
            <person name="de Souza W."/>
        </authorList>
    </citation>
    <scope>NUCLEOTIDE SEQUENCE [LARGE SCALE GENOMIC DNA]</scope>
    <source>
        <strain evidence="1">K</strain>
    </source>
</reference>